<dbReference type="SUPFAM" id="SSF53474">
    <property type="entry name" value="alpha/beta-Hydrolases"/>
    <property type="match status" value="1"/>
</dbReference>
<keyword evidence="1" id="KW-0732">Signal</keyword>
<evidence type="ECO:0000313" key="4">
    <source>
        <dbReference type="Proteomes" id="UP001200022"/>
    </source>
</evidence>
<dbReference type="PANTHER" id="PTHR43433:SF4">
    <property type="entry name" value="NON-HEME CHLOROPEROXIDASE-RELATED"/>
    <property type="match status" value="1"/>
</dbReference>
<sequence>MKTFITAFLLMLGFQSLDAQDGNFVETNGVKIYYETHGEGEPLLLLHGFSLSHKAWDSWIDDLSHEFMVITPDLRGHGNSTNPSKEFTHELSAQDIYGLLDALKIDKVKAIGQSTGAMTLTHMATMDSTRISSMILVSGTTMFPLEARKIMETVTYERWKGHMEPHQPRGEEQIRILVNQFRNFAKTYNDMNFTSPYLATITCPTLIIHGDRDDFFPVDIPISFYKSIPNSYLWIVPNDGHIPIGIYGRNSIWSDVFYKVLIEFFNGTWD</sequence>
<dbReference type="RefSeq" id="WP_237230681.1">
    <property type="nucleotide sequence ID" value="NZ_JAKKDV010000002.1"/>
</dbReference>
<keyword evidence="4" id="KW-1185">Reference proteome</keyword>
<dbReference type="InterPro" id="IPR009199">
    <property type="entry name" value="PhoPQ-act_pathogen-rel_PqaA"/>
</dbReference>
<evidence type="ECO:0000256" key="1">
    <source>
        <dbReference type="SAM" id="SignalP"/>
    </source>
</evidence>
<keyword evidence="3" id="KW-0378">Hydrolase</keyword>
<gene>
    <name evidence="3" type="ORF">L3X39_05045</name>
</gene>
<dbReference type="InterPro" id="IPR050471">
    <property type="entry name" value="AB_hydrolase"/>
</dbReference>
<accession>A0ABS9IGW1</accession>
<feature type="signal peptide" evidence="1">
    <location>
        <begin position="1"/>
        <end position="19"/>
    </location>
</feature>
<dbReference type="Pfam" id="PF10142">
    <property type="entry name" value="PhoPQ_related"/>
    <property type="match status" value="1"/>
</dbReference>
<protein>
    <submittedName>
        <fullName evidence="3">Alpha/beta hydrolase</fullName>
    </submittedName>
</protein>
<organism evidence="3 4">
    <name type="scientific">Flaviramulus multivorans</name>
    <dbReference type="NCBI Taxonomy" id="1304750"/>
    <lineage>
        <taxon>Bacteria</taxon>
        <taxon>Pseudomonadati</taxon>
        <taxon>Bacteroidota</taxon>
        <taxon>Flavobacteriia</taxon>
        <taxon>Flavobacteriales</taxon>
        <taxon>Flavobacteriaceae</taxon>
        <taxon>Flaviramulus</taxon>
    </lineage>
</organism>
<proteinExistence type="predicted"/>
<evidence type="ECO:0000313" key="3">
    <source>
        <dbReference type="EMBL" id="MCF7559996.1"/>
    </source>
</evidence>
<name>A0ABS9IGW1_9FLAO</name>
<comment type="caution">
    <text evidence="3">The sequence shown here is derived from an EMBL/GenBank/DDBJ whole genome shotgun (WGS) entry which is preliminary data.</text>
</comment>
<evidence type="ECO:0000259" key="2">
    <source>
        <dbReference type="Pfam" id="PF00561"/>
    </source>
</evidence>
<dbReference type="Gene3D" id="3.40.50.1820">
    <property type="entry name" value="alpha/beta hydrolase"/>
    <property type="match status" value="1"/>
</dbReference>
<reference evidence="3 4" key="1">
    <citation type="submission" date="2022-01" db="EMBL/GenBank/DDBJ databases">
        <title>Draft genome sequence of Sabulilitoribacter multivorans KCTC 32326.</title>
        <authorList>
            <person name="Oh J.-S."/>
        </authorList>
    </citation>
    <scope>NUCLEOTIDE SEQUENCE [LARGE SCALE GENOMIC DNA]</scope>
    <source>
        <strain evidence="3 4">M-M16</strain>
    </source>
</reference>
<dbReference type="InterPro" id="IPR029058">
    <property type="entry name" value="AB_hydrolase_fold"/>
</dbReference>
<dbReference type="PANTHER" id="PTHR43433">
    <property type="entry name" value="HYDROLASE, ALPHA/BETA FOLD FAMILY PROTEIN"/>
    <property type="match status" value="1"/>
</dbReference>
<dbReference type="GO" id="GO:0016787">
    <property type="term" value="F:hydrolase activity"/>
    <property type="evidence" value="ECO:0007669"/>
    <property type="project" value="UniProtKB-KW"/>
</dbReference>
<dbReference type="Proteomes" id="UP001200022">
    <property type="component" value="Unassembled WGS sequence"/>
</dbReference>
<dbReference type="InterPro" id="IPR000073">
    <property type="entry name" value="AB_hydrolase_1"/>
</dbReference>
<dbReference type="EMBL" id="JAKKDV010000002">
    <property type="protein sequence ID" value="MCF7559996.1"/>
    <property type="molecule type" value="Genomic_DNA"/>
</dbReference>
<feature type="domain" description="AB hydrolase-1" evidence="2">
    <location>
        <begin position="42"/>
        <end position="174"/>
    </location>
</feature>
<dbReference type="Pfam" id="PF00561">
    <property type="entry name" value="Abhydrolase_1"/>
    <property type="match status" value="1"/>
</dbReference>
<feature type="chain" id="PRO_5045758735" evidence="1">
    <location>
        <begin position="20"/>
        <end position="270"/>
    </location>
</feature>